<dbReference type="RefSeq" id="XP_049129080.1">
    <property type="nucleotide sequence ID" value="XM_049273123.1"/>
</dbReference>
<evidence type="ECO:0000313" key="1">
    <source>
        <dbReference type="EMBL" id="GKT46730.1"/>
    </source>
</evidence>
<dbReference type="GeneID" id="73327713"/>
<name>A0AA37P1G4_9PEZI</name>
<organism evidence="1 2">
    <name type="scientific">Colletotrichum spaethianum</name>
    <dbReference type="NCBI Taxonomy" id="700344"/>
    <lineage>
        <taxon>Eukaryota</taxon>
        <taxon>Fungi</taxon>
        <taxon>Dikarya</taxon>
        <taxon>Ascomycota</taxon>
        <taxon>Pezizomycotina</taxon>
        <taxon>Sordariomycetes</taxon>
        <taxon>Hypocreomycetidae</taxon>
        <taxon>Glomerellales</taxon>
        <taxon>Glomerellaceae</taxon>
        <taxon>Colletotrichum</taxon>
        <taxon>Colletotrichum spaethianum species complex</taxon>
    </lineage>
</organism>
<sequence length="97" mass="11175">MVKEVRGHLGKDSRKILPGPAELWKNLNMVSHPVTEFVEKMVEAFAPLWRPLPLYLQLDLTPETFPTSWLEVHILAQQAMQFCIFDFLGQLAEALQE</sequence>
<keyword evidence="2" id="KW-1185">Reference proteome</keyword>
<dbReference type="EMBL" id="BQXU01000017">
    <property type="protein sequence ID" value="GKT46730.1"/>
    <property type="molecule type" value="Genomic_DNA"/>
</dbReference>
<protein>
    <submittedName>
        <fullName evidence="1">Uncharacterized protein</fullName>
    </submittedName>
</protein>
<gene>
    <name evidence="1" type="ORF">ColSpa_06911</name>
</gene>
<reference evidence="1 2" key="1">
    <citation type="submission" date="2022-03" db="EMBL/GenBank/DDBJ databases">
        <title>Genome data of Colletotrichum spp.</title>
        <authorList>
            <person name="Utami Y.D."/>
            <person name="Hiruma K."/>
        </authorList>
    </citation>
    <scope>NUCLEOTIDE SEQUENCE [LARGE SCALE GENOMIC DNA]</scope>
    <source>
        <strain evidence="1 2">MAFF 239500</strain>
    </source>
</reference>
<evidence type="ECO:0000313" key="2">
    <source>
        <dbReference type="Proteomes" id="UP001055115"/>
    </source>
</evidence>
<accession>A0AA37P1G4</accession>
<comment type="caution">
    <text evidence="1">The sequence shown here is derived from an EMBL/GenBank/DDBJ whole genome shotgun (WGS) entry which is preliminary data.</text>
</comment>
<proteinExistence type="predicted"/>
<dbReference type="Proteomes" id="UP001055115">
    <property type="component" value="Unassembled WGS sequence"/>
</dbReference>
<dbReference type="AlphaFoldDB" id="A0AA37P1G4"/>